<evidence type="ECO:0000313" key="7">
    <source>
        <dbReference type="Proteomes" id="UP000566819"/>
    </source>
</evidence>
<accession>A0A8H4R5D5</accession>
<dbReference type="InterPro" id="IPR002893">
    <property type="entry name" value="Znf_MYND"/>
</dbReference>
<dbReference type="AlphaFoldDB" id="A0A8H4R5D5"/>
<dbReference type="Pfam" id="PF01753">
    <property type="entry name" value="zf-MYND"/>
    <property type="match status" value="1"/>
</dbReference>
<dbReference type="SUPFAM" id="SSF144232">
    <property type="entry name" value="HIT/MYND zinc finger-like"/>
    <property type="match status" value="1"/>
</dbReference>
<proteinExistence type="predicted"/>
<keyword evidence="3" id="KW-0862">Zinc</keyword>
<dbReference type="PROSITE" id="PS50865">
    <property type="entry name" value="ZF_MYND_2"/>
    <property type="match status" value="1"/>
</dbReference>
<protein>
    <recommendedName>
        <fullName evidence="5">MYND-type domain-containing protein</fullName>
    </recommendedName>
</protein>
<dbReference type="Proteomes" id="UP000566819">
    <property type="component" value="Unassembled WGS sequence"/>
</dbReference>
<keyword evidence="7" id="KW-1185">Reference proteome</keyword>
<evidence type="ECO:0000259" key="5">
    <source>
        <dbReference type="PROSITE" id="PS50865"/>
    </source>
</evidence>
<evidence type="ECO:0000256" key="1">
    <source>
        <dbReference type="ARBA" id="ARBA00022723"/>
    </source>
</evidence>
<keyword evidence="1" id="KW-0479">Metal-binding</keyword>
<dbReference type="EMBL" id="JAAMPI010001857">
    <property type="protein sequence ID" value="KAF4622713.1"/>
    <property type="molecule type" value="Genomic_DNA"/>
</dbReference>
<dbReference type="OrthoDB" id="432970at2759"/>
<name>A0A8H4R5D5_9HELO</name>
<evidence type="ECO:0000256" key="4">
    <source>
        <dbReference type="PROSITE-ProRule" id="PRU00134"/>
    </source>
</evidence>
<dbReference type="GO" id="GO:0008270">
    <property type="term" value="F:zinc ion binding"/>
    <property type="evidence" value="ECO:0007669"/>
    <property type="project" value="UniProtKB-KW"/>
</dbReference>
<comment type="caution">
    <text evidence="6">The sequence shown here is derived from an EMBL/GenBank/DDBJ whole genome shotgun (WGS) entry which is preliminary data.</text>
</comment>
<dbReference type="Gene3D" id="6.10.140.2220">
    <property type="match status" value="1"/>
</dbReference>
<reference evidence="6 7" key="1">
    <citation type="submission" date="2020-03" db="EMBL/GenBank/DDBJ databases">
        <title>Draft Genome Sequence of Cudoniella acicularis.</title>
        <authorList>
            <person name="Buettner E."/>
            <person name="Kellner H."/>
        </authorList>
    </citation>
    <scope>NUCLEOTIDE SEQUENCE [LARGE SCALE GENOMIC DNA]</scope>
    <source>
        <strain evidence="6 7">DSM 108380</strain>
    </source>
</reference>
<evidence type="ECO:0000256" key="3">
    <source>
        <dbReference type="ARBA" id="ARBA00022833"/>
    </source>
</evidence>
<keyword evidence="2 4" id="KW-0863">Zinc-finger</keyword>
<evidence type="ECO:0000256" key="2">
    <source>
        <dbReference type="ARBA" id="ARBA00022771"/>
    </source>
</evidence>
<feature type="domain" description="MYND-type" evidence="5">
    <location>
        <begin position="3"/>
        <end position="49"/>
    </location>
</feature>
<gene>
    <name evidence="6" type="ORF">G7Y89_g14315</name>
</gene>
<organism evidence="6 7">
    <name type="scientific">Cudoniella acicularis</name>
    <dbReference type="NCBI Taxonomy" id="354080"/>
    <lineage>
        <taxon>Eukaryota</taxon>
        <taxon>Fungi</taxon>
        <taxon>Dikarya</taxon>
        <taxon>Ascomycota</taxon>
        <taxon>Pezizomycotina</taxon>
        <taxon>Leotiomycetes</taxon>
        <taxon>Helotiales</taxon>
        <taxon>Tricladiaceae</taxon>
        <taxon>Cudoniella</taxon>
    </lineage>
</organism>
<evidence type="ECO:0000313" key="6">
    <source>
        <dbReference type="EMBL" id="KAF4622713.1"/>
    </source>
</evidence>
<sequence>MKCANCNEPTTLACSGCQGSPVLEGDADIAYYCNATCQRANWKDHKPVCQLLKDRTKLYRVLAIAQRLWYIYRELTWAQLDIHSVEKSGEEFILRGTIDRDARWPVDYKVFPSHLLPLKEDKEAVLSYNGCVDGALWIVEVVEGWLKDIVSETQQVRHWTTNDLRTMSFQPASAIHILDTLSVVHDIIKITLRSGETFAIDLAGAQYGYHDPIMEWERYKKLRILEDLSSTVPPPVAYGVAQLLQPNLQNKYLLASMRKYSVGVGYGDTLGIMNYHILEWLLDEHLTFENLLKLPEERYEKKRDDLIDFVEWTFHGVVKKPYFTVNGTEACHVKWESGTKVLIMHGSAECRVVRFGEEIVILTTGDSGIENF</sequence>